<dbReference type="RefSeq" id="XP_008729860.1">
    <property type="nucleotide sequence ID" value="XM_008731638.1"/>
</dbReference>
<dbReference type="PANTHER" id="PTHR43283:SF17">
    <property type="entry name" value="(LOVD), PUTATIVE (AFU_ORTHOLOGUE AFUA_5G00920)-RELATED"/>
    <property type="match status" value="1"/>
</dbReference>
<accession>V9D236</accession>
<dbReference type="OrthoDB" id="428260at2759"/>
<dbReference type="EMBL" id="KB822707">
    <property type="protein sequence ID" value="ETI20979.1"/>
    <property type="molecule type" value="Genomic_DNA"/>
</dbReference>
<dbReference type="Proteomes" id="UP000030678">
    <property type="component" value="Unassembled WGS sequence"/>
</dbReference>
<dbReference type="GeneID" id="19985815"/>
<dbReference type="SUPFAM" id="SSF56601">
    <property type="entry name" value="beta-lactamase/transpeptidase-like"/>
    <property type="match status" value="1"/>
</dbReference>
<dbReference type="PANTHER" id="PTHR43283">
    <property type="entry name" value="BETA-LACTAMASE-RELATED"/>
    <property type="match status" value="1"/>
</dbReference>
<organism evidence="4 5">
    <name type="scientific">Cladophialophora carrionii CBS 160.54</name>
    <dbReference type="NCBI Taxonomy" id="1279043"/>
    <lineage>
        <taxon>Eukaryota</taxon>
        <taxon>Fungi</taxon>
        <taxon>Dikarya</taxon>
        <taxon>Ascomycota</taxon>
        <taxon>Pezizomycotina</taxon>
        <taxon>Eurotiomycetes</taxon>
        <taxon>Chaetothyriomycetidae</taxon>
        <taxon>Chaetothyriales</taxon>
        <taxon>Herpotrichiellaceae</taxon>
        <taxon>Cladophialophora</taxon>
    </lineage>
</organism>
<name>V9D236_9EURO</name>
<evidence type="ECO:0000313" key="4">
    <source>
        <dbReference type="EMBL" id="ETI20979.1"/>
    </source>
</evidence>
<evidence type="ECO:0000313" key="5">
    <source>
        <dbReference type="Proteomes" id="UP000030678"/>
    </source>
</evidence>
<dbReference type="AlphaFoldDB" id="V9D236"/>
<comment type="similarity">
    <text evidence="1">Belongs to the class-A beta-lactamase family.</text>
</comment>
<sequence length="410" mass="44478">MSLDVKLAQAVQDGVIPGAVLLAASSSGHVNYANVVGRRSLRVGVEDPLRLDTVFTLASMTKLLTTLCVLQLFERGALSLDADVSQHVPVLARQRILTGFSQDDGSPLLEERRCPITMRHLLTHSSGAGYHFMDTRLKRYVEYTKRENPAGIVDDLFDLPLLHEPGAGWTYGSGITWAGKVVEKLTGQSLGAYMDSNIFKPLGITRIAFFLRDGPCFPATQVSDMATRNAATGALAPGPPGLPFLPPLKECFGGEGAYGSLTDYFKVLRSILLDDEKLLRKETTSLMFEPQLPTQAARDGLRAAFEDPSWAVGDFSGPRELDSAYGGLLVVGDAHPFRMRGHLSWSGAANLYWFIDRGAGVCGFWGTQVLPPADTAVEQLIGAFEKHVYNMAKEEDGAEGRSKSLADGTR</sequence>
<proteinExistence type="inferred from homology"/>
<dbReference type="VEuPathDB" id="FungiDB:G647_07322"/>
<dbReference type="InterPro" id="IPR050789">
    <property type="entry name" value="Diverse_Enzym_Activities"/>
</dbReference>
<dbReference type="HOGENOM" id="CLU_020027_11_1_1"/>
<reference evidence="4 5" key="1">
    <citation type="submission" date="2013-03" db="EMBL/GenBank/DDBJ databases">
        <title>The Genome Sequence of Cladophialophora carrionii CBS 160.54.</title>
        <authorList>
            <consortium name="The Broad Institute Genomics Platform"/>
            <person name="Cuomo C."/>
            <person name="de Hoog S."/>
            <person name="Gorbushina A."/>
            <person name="Walker B."/>
            <person name="Young S.K."/>
            <person name="Zeng Q."/>
            <person name="Gargeya S."/>
            <person name="Fitzgerald M."/>
            <person name="Haas B."/>
            <person name="Abouelleil A."/>
            <person name="Allen A.W."/>
            <person name="Alvarado L."/>
            <person name="Arachchi H.M."/>
            <person name="Berlin A.M."/>
            <person name="Chapman S.B."/>
            <person name="Gainer-Dewar J."/>
            <person name="Goldberg J."/>
            <person name="Griggs A."/>
            <person name="Gujja S."/>
            <person name="Hansen M."/>
            <person name="Howarth C."/>
            <person name="Imamovic A."/>
            <person name="Ireland A."/>
            <person name="Larimer J."/>
            <person name="McCowan C."/>
            <person name="Murphy C."/>
            <person name="Pearson M."/>
            <person name="Poon T.W."/>
            <person name="Priest M."/>
            <person name="Roberts A."/>
            <person name="Saif S."/>
            <person name="Shea T."/>
            <person name="Sisk P."/>
            <person name="Sykes S."/>
            <person name="Wortman J."/>
            <person name="Nusbaum C."/>
            <person name="Birren B."/>
        </authorList>
    </citation>
    <scope>NUCLEOTIDE SEQUENCE [LARGE SCALE GENOMIC DNA]</scope>
    <source>
        <strain evidence="4 5">CBS 160.54</strain>
    </source>
</reference>
<evidence type="ECO:0000256" key="2">
    <source>
        <dbReference type="ARBA" id="ARBA00022801"/>
    </source>
</evidence>
<dbReference type="Gene3D" id="3.40.710.10">
    <property type="entry name" value="DD-peptidase/beta-lactamase superfamily"/>
    <property type="match status" value="1"/>
</dbReference>
<protein>
    <recommendedName>
        <fullName evidence="3">Beta-lactamase-related domain-containing protein</fullName>
    </recommendedName>
</protein>
<keyword evidence="2" id="KW-0378">Hydrolase</keyword>
<gene>
    <name evidence="4" type="ORF">G647_07322</name>
</gene>
<dbReference type="GO" id="GO:0016787">
    <property type="term" value="F:hydrolase activity"/>
    <property type="evidence" value="ECO:0007669"/>
    <property type="project" value="UniProtKB-KW"/>
</dbReference>
<feature type="domain" description="Beta-lactamase-related" evidence="3">
    <location>
        <begin position="7"/>
        <end position="373"/>
    </location>
</feature>
<dbReference type="InterPro" id="IPR001466">
    <property type="entry name" value="Beta-lactam-related"/>
</dbReference>
<evidence type="ECO:0000259" key="3">
    <source>
        <dbReference type="Pfam" id="PF00144"/>
    </source>
</evidence>
<evidence type="ECO:0000256" key="1">
    <source>
        <dbReference type="ARBA" id="ARBA00009009"/>
    </source>
</evidence>
<dbReference type="Pfam" id="PF00144">
    <property type="entry name" value="Beta-lactamase"/>
    <property type="match status" value="1"/>
</dbReference>
<dbReference type="InterPro" id="IPR012338">
    <property type="entry name" value="Beta-lactam/transpept-like"/>
</dbReference>